<dbReference type="SUPFAM" id="SSF53098">
    <property type="entry name" value="Ribonuclease H-like"/>
    <property type="match status" value="1"/>
</dbReference>
<protein>
    <recommendedName>
        <fullName evidence="3">Integrase catalytic domain-containing protein</fullName>
    </recommendedName>
</protein>
<dbReference type="GO" id="GO:0003676">
    <property type="term" value="F:nucleic acid binding"/>
    <property type="evidence" value="ECO:0007669"/>
    <property type="project" value="InterPro"/>
</dbReference>
<dbReference type="InterPro" id="IPR012337">
    <property type="entry name" value="RNaseH-like_sf"/>
</dbReference>
<comment type="caution">
    <text evidence="1">The sequence shown here is derived from an EMBL/GenBank/DDBJ whole genome shotgun (WGS) entry which is preliminary data.</text>
</comment>
<proteinExistence type="predicted"/>
<dbReference type="AlphaFoldDB" id="A0A371H1R4"/>
<evidence type="ECO:0008006" key="3">
    <source>
        <dbReference type="Google" id="ProtNLM"/>
    </source>
</evidence>
<gene>
    <name evidence="1" type="ORF">CR513_20684</name>
</gene>
<sequence length="208" mass="23597">MDCLRALLNSTSKSLSSYGLTMKVPQNIWILDSGATDHMTPFPSYFTSYLKKLTTGRMIGVAKEQGGLYYLQHTKIDTGTEFISLKFSKFLKDNGMVHELMCVNTPQQNGVVERKNCHPLEVARALLFQMFVPNVYWGEAIDVIDPLPFPTHDVQVQDVMKPTLVPEQVQLPEPEISIPENPIDDVTNDMPIALRKGKRSRVKKLLYR</sequence>
<dbReference type="OrthoDB" id="10637960at2759"/>
<dbReference type="EMBL" id="QJKJ01003844">
    <property type="protein sequence ID" value="RDX96626.1"/>
    <property type="molecule type" value="Genomic_DNA"/>
</dbReference>
<evidence type="ECO:0000313" key="2">
    <source>
        <dbReference type="Proteomes" id="UP000257109"/>
    </source>
</evidence>
<dbReference type="InterPro" id="IPR039537">
    <property type="entry name" value="Retrotran_Ty1/copia-like"/>
</dbReference>
<evidence type="ECO:0000313" key="1">
    <source>
        <dbReference type="EMBL" id="RDX96626.1"/>
    </source>
</evidence>
<reference evidence="1" key="1">
    <citation type="submission" date="2018-05" db="EMBL/GenBank/DDBJ databases">
        <title>Draft genome of Mucuna pruriens seed.</title>
        <authorList>
            <person name="Nnadi N.E."/>
            <person name="Vos R."/>
            <person name="Hasami M.H."/>
            <person name="Devisetty U.K."/>
            <person name="Aguiy J.C."/>
        </authorList>
    </citation>
    <scope>NUCLEOTIDE SEQUENCE [LARGE SCALE GENOMIC DNA]</scope>
    <source>
        <strain evidence="1">JCA_2017</strain>
    </source>
</reference>
<dbReference type="PANTHER" id="PTHR42648">
    <property type="entry name" value="TRANSPOSASE, PUTATIVE-RELATED"/>
    <property type="match status" value="1"/>
</dbReference>
<dbReference type="InterPro" id="IPR036397">
    <property type="entry name" value="RNaseH_sf"/>
</dbReference>
<organism evidence="1 2">
    <name type="scientific">Mucuna pruriens</name>
    <name type="common">Velvet bean</name>
    <name type="synonym">Dolichos pruriens</name>
    <dbReference type="NCBI Taxonomy" id="157652"/>
    <lineage>
        <taxon>Eukaryota</taxon>
        <taxon>Viridiplantae</taxon>
        <taxon>Streptophyta</taxon>
        <taxon>Embryophyta</taxon>
        <taxon>Tracheophyta</taxon>
        <taxon>Spermatophyta</taxon>
        <taxon>Magnoliopsida</taxon>
        <taxon>eudicotyledons</taxon>
        <taxon>Gunneridae</taxon>
        <taxon>Pentapetalae</taxon>
        <taxon>rosids</taxon>
        <taxon>fabids</taxon>
        <taxon>Fabales</taxon>
        <taxon>Fabaceae</taxon>
        <taxon>Papilionoideae</taxon>
        <taxon>50 kb inversion clade</taxon>
        <taxon>NPAAA clade</taxon>
        <taxon>indigoferoid/millettioid clade</taxon>
        <taxon>Phaseoleae</taxon>
        <taxon>Mucuna</taxon>
    </lineage>
</organism>
<dbReference type="STRING" id="157652.A0A371H1R4"/>
<accession>A0A371H1R4</accession>
<name>A0A371H1R4_MUCPR</name>
<feature type="non-terminal residue" evidence="1">
    <location>
        <position position="1"/>
    </location>
</feature>
<dbReference type="PANTHER" id="PTHR42648:SF31">
    <property type="entry name" value="RNA-DIRECTED DNA POLYMERASE"/>
    <property type="match status" value="1"/>
</dbReference>
<keyword evidence="2" id="KW-1185">Reference proteome</keyword>
<dbReference type="Proteomes" id="UP000257109">
    <property type="component" value="Unassembled WGS sequence"/>
</dbReference>
<dbReference type="Gene3D" id="3.30.420.10">
    <property type="entry name" value="Ribonuclease H-like superfamily/Ribonuclease H"/>
    <property type="match status" value="1"/>
</dbReference>